<dbReference type="InterPro" id="IPR001375">
    <property type="entry name" value="Peptidase_S9_cat"/>
</dbReference>
<dbReference type="GO" id="GO:0015459">
    <property type="term" value="F:potassium channel regulator activity"/>
    <property type="evidence" value="ECO:0007669"/>
    <property type="project" value="TreeGrafter"/>
</dbReference>
<dbReference type="PANTHER" id="PTHR11731">
    <property type="entry name" value="PROTEASE FAMILY S9B,C DIPEPTIDYL-PEPTIDASE IV-RELATED"/>
    <property type="match status" value="1"/>
</dbReference>
<feature type="transmembrane region" description="Helical" evidence="3">
    <location>
        <begin position="622"/>
        <end position="644"/>
    </location>
</feature>
<feature type="domain" description="Dipeptidylpeptidase IV N-terminal" evidence="5">
    <location>
        <begin position="72"/>
        <end position="435"/>
    </location>
</feature>
<keyword evidence="3" id="KW-1133">Transmembrane helix</keyword>
<name>A0A9J8D479_CYPCA</name>
<feature type="transmembrane region" description="Helical" evidence="3">
    <location>
        <begin position="12"/>
        <end position="32"/>
    </location>
</feature>
<dbReference type="Gene3D" id="2.140.10.30">
    <property type="entry name" value="Dipeptidylpeptidase IV, N-terminal domain"/>
    <property type="match status" value="1"/>
</dbReference>
<dbReference type="SUPFAM" id="SSF82171">
    <property type="entry name" value="DPP6 N-terminal domain-like"/>
    <property type="match status" value="1"/>
</dbReference>
<dbReference type="InterPro" id="IPR002469">
    <property type="entry name" value="Peptidase_S9B_N"/>
</dbReference>
<keyword evidence="3" id="KW-0812">Transmembrane</keyword>
<protein>
    <submittedName>
        <fullName evidence="6">Uncharacterized protein</fullName>
    </submittedName>
</protein>
<sequence>MSPPQRNWKGIAIALLVILVVCSLITMSVILLTPVDTQPGSDTKLTVEDLFSTGFYVHDPEDTFKATRYSISPDMKYVLFAYNVKQVYRHSFTASYIIYSIHTREVLQLDPPEVLNSKLQHAAWGVQGQQLVYIFENNIYYQSDVRSNSLRLTSSGKEGVIYNGITDWLYEEEVLHTHVAHWWSPDGERLAFLVLNDSLVPNMVLPTFTGSTYPKGKQYPYPKAGQPNPMVKLFVVNLYGPTHTLELTPPDELKLREHYVVMVKWISKTKTAVRWLNRAQNVSILTVCDSTTGACIKEASEVWLSKQNQEPFFSRDGSRFFLTVPVKQGGRGDFHHVAMFTSQARADQNEVRHLTSGNWEVTQILAYDENSQSIYFLSTEGSSTRRQLFSVSTVGLFPRRCLTCELNKAHCTFFSAIVSPTNQHVLLHCKGMKTNYYLLPHDNYYILENNSVLKAALRYKRIQLLDSHELNCLISFFSVFISDTAPGGQQVNDRYSLDWDSVLVSSDNVIVARLDGRGSGFQGQKVLQEVHRRLGSVELQDQLTAVEYLLKLPYIDRTRIGVFGRGYGGYIALLLIKSTESLFKCAAAMSPVTDWNLYASAFSERYLGFPLQDDSRYQVSHYSLYFFFFFLLILLMLVFSAANVHFQHMAELIKNLVKVGANYTLQIYPDEGHFLSKSSDRHMASTLSSYFRSCLQEEVLPISEEEEEEEE</sequence>
<reference evidence="6" key="2">
    <citation type="submission" date="2025-09" db="UniProtKB">
        <authorList>
            <consortium name="Ensembl"/>
        </authorList>
    </citation>
    <scope>IDENTIFICATION</scope>
</reference>
<keyword evidence="2" id="KW-0325">Glycoprotein</keyword>
<dbReference type="AlphaFoldDB" id="A0A9J8D479"/>
<dbReference type="SUPFAM" id="SSF53474">
    <property type="entry name" value="alpha/beta-Hydrolases"/>
    <property type="match status" value="1"/>
</dbReference>
<evidence type="ECO:0000256" key="3">
    <source>
        <dbReference type="SAM" id="Phobius"/>
    </source>
</evidence>
<organism evidence="6 7">
    <name type="scientific">Cyprinus carpio carpio</name>
    <dbReference type="NCBI Taxonomy" id="630221"/>
    <lineage>
        <taxon>Eukaryota</taxon>
        <taxon>Metazoa</taxon>
        <taxon>Chordata</taxon>
        <taxon>Craniata</taxon>
        <taxon>Vertebrata</taxon>
        <taxon>Euteleostomi</taxon>
        <taxon>Actinopterygii</taxon>
        <taxon>Neopterygii</taxon>
        <taxon>Teleostei</taxon>
        <taxon>Ostariophysi</taxon>
        <taxon>Cypriniformes</taxon>
        <taxon>Cyprinidae</taxon>
        <taxon>Cyprininae</taxon>
        <taxon>Cyprinus</taxon>
    </lineage>
</organism>
<evidence type="ECO:0000313" key="7">
    <source>
        <dbReference type="Proteomes" id="UP001108240"/>
    </source>
</evidence>
<evidence type="ECO:0000313" key="6">
    <source>
        <dbReference type="Ensembl" id="ENSCCRP00000176673.1"/>
    </source>
</evidence>
<proteinExistence type="predicted"/>
<dbReference type="PANTHER" id="PTHR11731:SF21">
    <property type="entry name" value="INACTIVE DIPEPTIDYL PEPTIDASE 10"/>
    <property type="match status" value="1"/>
</dbReference>
<dbReference type="GO" id="GO:1901379">
    <property type="term" value="P:regulation of potassium ion transmembrane transport"/>
    <property type="evidence" value="ECO:0007669"/>
    <property type="project" value="TreeGrafter"/>
</dbReference>
<dbReference type="Gene3D" id="3.40.50.1820">
    <property type="entry name" value="alpha/beta hydrolase"/>
    <property type="match status" value="1"/>
</dbReference>
<dbReference type="Proteomes" id="UP001108240">
    <property type="component" value="Unplaced"/>
</dbReference>
<dbReference type="GO" id="GO:0008236">
    <property type="term" value="F:serine-type peptidase activity"/>
    <property type="evidence" value="ECO:0007669"/>
    <property type="project" value="InterPro"/>
</dbReference>
<dbReference type="InterPro" id="IPR050278">
    <property type="entry name" value="Serine_Prot_S9B/DPPIV"/>
</dbReference>
<accession>A0A9J8D479</accession>
<keyword evidence="7" id="KW-1185">Reference proteome</keyword>
<dbReference type="GO" id="GO:0008076">
    <property type="term" value="C:voltage-gated potassium channel complex"/>
    <property type="evidence" value="ECO:0007669"/>
    <property type="project" value="TreeGrafter"/>
</dbReference>
<dbReference type="Ensembl" id="ENSCCRT00000175592.1">
    <property type="protein sequence ID" value="ENSCCRP00000176673.1"/>
    <property type="gene ID" value="ENSCCRG00000057438.1"/>
</dbReference>
<feature type="domain" description="Peptidase S9 prolyl oligopeptidase catalytic" evidence="4">
    <location>
        <begin position="496"/>
        <end position="696"/>
    </location>
</feature>
<dbReference type="GO" id="GO:0006508">
    <property type="term" value="P:proteolysis"/>
    <property type="evidence" value="ECO:0007669"/>
    <property type="project" value="InterPro"/>
</dbReference>
<keyword evidence="3" id="KW-0472">Membrane</keyword>
<evidence type="ECO:0000256" key="1">
    <source>
        <dbReference type="ARBA" id="ARBA00004401"/>
    </source>
</evidence>
<dbReference type="Pfam" id="PF00930">
    <property type="entry name" value="DPPIV_N"/>
    <property type="match status" value="1"/>
</dbReference>
<dbReference type="InterPro" id="IPR029058">
    <property type="entry name" value="AB_hydrolase_fold"/>
</dbReference>
<evidence type="ECO:0000259" key="4">
    <source>
        <dbReference type="Pfam" id="PF00326"/>
    </source>
</evidence>
<evidence type="ECO:0000256" key="2">
    <source>
        <dbReference type="ARBA" id="ARBA00023180"/>
    </source>
</evidence>
<evidence type="ECO:0000259" key="5">
    <source>
        <dbReference type="Pfam" id="PF00930"/>
    </source>
</evidence>
<comment type="subcellular location">
    <subcellularLocation>
        <location evidence="1">Cell membrane</location>
        <topology evidence="1">Single-pass type II membrane protein</topology>
    </subcellularLocation>
</comment>
<reference evidence="6" key="1">
    <citation type="submission" date="2025-08" db="UniProtKB">
        <authorList>
            <consortium name="Ensembl"/>
        </authorList>
    </citation>
    <scope>IDENTIFICATION</scope>
</reference>
<dbReference type="FunFam" id="3.40.50.1820:FF:000003">
    <property type="entry name" value="Dipeptidyl peptidase 4"/>
    <property type="match status" value="1"/>
</dbReference>
<dbReference type="Pfam" id="PF00326">
    <property type="entry name" value="Peptidase_S9"/>
    <property type="match status" value="1"/>
</dbReference>
<dbReference type="GeneTree" id="ENSGT00940000154657"/>